<dbReference type="GeneID" id="27685077"/>
<proteinExistence type="predicted"/>
<evidence type="ECO:0000313" key="3">
    <source>
        <dbReference type="Proteomes" id="UP000053201"/>
    </source>
</evidence>
<name>A0A0L0HRG5_SPIPD</name>
<keyword evidence="3" id="KW-1185">Reference proteome</keyword>
<evidence type="ECO:0000256" key="1">
    <source>
        <dbReference type="SAM" id="MobiDB-lite"/>
    </source>
</evidence>
<gene>
    <name evidence="2" type="ORF">SPPG_01417</name>
</gene>
<dbReference type="InParanoid" id="A0A0L0HRG5"/>
<accession>A0A0L0HRG5</accession>
<sequence>MSAPVIARAEGPEEGVRQERTIHNAQEPLSALPKHMTKHKRKFRTPATPVRTDSDTLESKPFGPETYYFVSMDQSLCPSFIEALLQTEHSFDVLRVDIPTKPPSLKVLCIVGDLGWCGFLYKFVLDYNLTFGEGEHIVKWCGTTPPPVTYSRPKQIPTPPPLEDVSPPVRT</sequence>
<dbReference type="OrthoDB" id="2116269at2759"/>
<feature type="region of interest" description="Disordered" evidence="1">
    <location>
        <begin position="150"/>
        <end position="171"/>
    </location>
</feature>
<feature type="compositionally biased region" description="Basic and acidic residues" evidence="1">
    <location>
        <begin position="10"/>
        <end position="22"/>
    </location>
</feature>
<feature type="region of interest" description="Disordered" evidence="1">
    <location>
        <begin position="1"/>
        <end position="57"/>
    </location>
</feature>
<dbReference type="Proteomes" id="UP000053201">
    <property type="component" value="Unassembled WGS sequence"/>
</dbReference>
<organism evidence="2 3">
    <name type="scientific">Spizellomyces punctatus (strain DAOM BR117)</name>
    <dbReference type="NCBI Taxonomy" id="645134"/>
    <lineage>
        <taxon>Eukaryota</taxon>
        <taxon>Fungi</taxon>
        <taxon>Fungi incertae sedis</taxon>
        <taxon>Chytridiomycota</taxon>
        <taxon>Chytridiomycota incertae sedis</taxon>
        <taxon>Chytridiomycetes</taxon>
        <taxon>Spizellomycetales</taxon>
        <taxon>Spizellomycetaceae</taxon>
        <taxon>Spizellomyces</taxon>
    </lineage>
</organism>
<dbReference type="RefSeq" id="XP_016612005.1">
    <property type="nucleotide sequence ID" value="XM_016749731.1"/>
</dbReference>
<reference evidence="2 3" key="1">
    <citation type="submission" date="2009-08" db="EMBL/GenBank/DDBJ databases">
        <title>The Genome Sequence of Spizellomyces punctatus strain DAOM BR117.</title>
        <authorList>
            <consortium name="The Broad Institute Genome Sequencing Platform"/>
            <person name="Russ C."/>
            <person name="Cuomo C."/>
            <person name="Shea T."/>
            <person name="Young S.K."/>
            <person name="Zeng Q."/>
            <person name="Koehrsen M."/>
            <person name="Haas B."/>
            <person name="Borodovsky M."/>
            <person name="Guigo R."/>
            <person name="Alvarado L."/>
            <person name="Berlin A."/>
            <person name="Bochicchio J."/>
            <person name="Borenstein D."/>
            <person name="Chapman S."/>
            <person name="Chen Z."/>
            <person name="Engels R."/>
            <person name="Freedman E."/>
            <person name="Gellesch M."/>
            <person name="Goldberg J."/>
            <person name="Griggs A."/>
            <person name="Gujja S."/>
            <person name="Heiman D."/>
            <person name="Hepburn T."/>
            <person name="Howarth C."/>
            <person name="Jen D."/>
            <person name="Larson L."/>
            <person name="Lewis B."/>
            <person name="Mehta T."/>
            <person name="Park D."/>
            <person name="Pearson M."/>
            <person name="Roberts A."/>
            <person name="Saif S."/>
            <person name="Shenoy N."/>
            <person name="Sisk P."/>
            <person name="Stolte C."/>
            <person name="Sykes S."/>
            <person name="Thomson T."/>
            <person name="Walk T."/>
            <person name="White J."/>
            <person name="Yandava C."/>
            <person name="Burger G."/>
            <person name="Gray M.W."/>
            <person name="Holland P.W.H."/>
            <person name="King N."/>
            <person name="Lang F.B.F."/>
            <person name="Roger A.J."/>
            <person name="Ruiz-Trillo I."/>
            <person name="Lander E."/>
            <person name="Nusbaum C."/>
        </authorList>
    </citation>
    <scope>NUCLEOTIDE SEQUENCE [LARGE SCALE GENOMIC DNA]</scope>
    <source>
        <strain evidence="2 3">DAOM BR117</strain>
    </source>
</reference>
<evidence type="ECO:0000313" key="2">
    <source>
        <dbReference type="EMBL" id="KND03966.1"/>
    </source>
</evidence>
<feature type="compositionally biased region" description="Basic residues" evidence="1">
    <location>
        <begin position="35"/>
        <end position="44"/>
    </location>
</feature>
<dbReference type="VEuPathDB" id="FungiDB:SPPG_01417"/>
<protein>
    <submittedName>
        <fullName evidence="2">Uncharacterized protein</fullName>
    </submittedName>
</protein>
<dbReference type="EMBL" id="KQ257451">
    <property type="protein sequence ID" value="KND03966.1"/>
    <property type="molecule type" value="Genomic_DNA"/>
</dbReference>
<dbReference type="AlphaFoldDB" id="A0A0L0HRG5"/>